<name>A0ACA9RYM7_9GLOM</name>
<accession>A0ACA9RYM7</accession>
<dbReference type="EMBL" id="CAJVQC010079040">
    <property type="protein sequence ID" value="CAG8816815.1"/>
    <property type="molecule type" value="Genomic_DNA"/>
</dbReference>
<organism evidence="1 2">
    <name type="scientific">Racocetra persica</name>
    <dbReference type="NCBI Taxonomy" id="160502"/>
    <lineage>
        <taxon>Eukaryota</taxon>
        <taxon>Fungi</taxon>
        <taxon>Fungi incertae sedis</taxon>
        <taxon>Mucoromycota</taxon>
        <taxon>Glomeromycotina</taxon>
        <taxon>Glomeromycetes</taxon>
        <taxon>Diversisporales</taxon>
        <taxon>Gigasporaceae</taxon>
        <taxon>Racocetra</taxon>
    </lineage>
</organism>
<dbReference type="Proteomes" id="UP000789920">
    <property type="component" value="Unassembled WGS sequence"/>
</dbReference>
<feature type="non-terminal residue" evidence="1">
    <location>
        <position position="174"/>
    </location>
</feature>
<keyword evidence="2" id="KW-1185">Reference proteome</keyword>
<evidence type="ECO:0000313" key="2">
    <source>
        <dbReference type="Proteomes" id="UP000789920"/>
    </source>
</evidence>
<comment type="caution">
    <text evidence="1">The sequence shown here is derived from an EMBL/GenBank/DDBJ whole genome shotgun (WGS) entry which is preliminary data.</text>
</comment>
<gene>
    <name evidence="1" type="ORF">RPERSI_LOCUS24541</name>
</gene>
<feature type="non-terminal residue" evidence="1">
    <location>
        <position position="1"/>
    </location>
</feature>
<reference evidence="1" key="1">
    <citation type="submission" date="2021-06" db="EMBL/GenBank/DDBJ databases">
        <authorList>
            <person name="Kallberg Y."/>
            <person name="Tangrot J."/>
            <person name="Rosling A."/>
        </authorList>
    </citation>
    <scope>NUCLEOTIDE SEQUENCE</scope>
    <source>
        <strain evidence="1">MA461A</strain>
    </source>
</reference>
<proteinExistence type="predicted"/>
<evidence type="ECO:0000313" key="1">
    <source>
        <dbReference type="EMBL" id="CAG8816815.1"/>
    </source>
</evidence>
<sequence>IMFSPTASSGPVINNIAAGNWQGDLVVKLLLRDRREKAFKDFVESYNSLVQKLGKFADRNAELELSEKTATEKNASLSREIEILREQGSPVNQKRTAELEQQIQSLKDERADLYKTQGMNAQRLLDVNDVLRNHEETAKKNKEEIQKLTEANQTLTNKVDLQVQVLREKDVTIQ</sequence>
<protein>
    <submittedName>
        <fullName evidence="1">26871_t:CDS:1</fullName>
    </submittedName>
</protein>